<proteinExistence type="predicted"/>
<accession>A0A8X8IFQ9</accession>
<feature type="chain" id="PRO_5036470594" description="Tetratricopeptide repeat-containing protein" evidence="3">
    <location>
        <begin position="23"/>
        <end position="587"/>
    </location>
</feature>
<feature type="region of interest" description="Disordered" evidence="2">
    <location>
        <begin position="539"/>
        <end position="587"/>
    </location>
</feature>
<evidence type="ECO:0000313" key="5">
    <source>
        <dbReference type="Proteomes" id="UP000198711"/>
    </source>
</evidence>
<feature type="repeat" description="TPR" evidence="1">
    <location>
        <begin position="210"/>
        <end position="243"/>
    </location>
</feature>
<evidence type="ECO:0000313" key="4">
    <source>
        <dbReference type="EMBL" id="SDX13063.1"/>
    </source>
</evidence>
<dbReference type="RefSeq" id="WP_092724114.1">
    <property type="nucleotide sequence ID" value="NZ_FNNO01000009.1"/>
</dbReference>
<dbReference type="EMBL" id="FNNO01000009">
    <property type="protein sequence ID" value="SDX13063.1"/>
    <property type="molecule type" value="Genomic_DNA"/>
</dbReference>
<dbReference type="PANTHER" id="PTHR12558">
    <property type="entry name" value="CELL DIVISION CYCLE 16,23,27"/>
    <property type="match status" value="1"/>
</dbReference>
<reference evidence="4 5" key="1">
    <citation type="submission" date="2016-10" db="EMBL/GenBank/DDBJ databases">
        <authorList>
            <person name="Varghese N."/>
            <person name="Submissions S."/>
        </authorList>
    </citation>
    <scope>NUCLEOTIDE SEQUENCE [LARGE SCALE GENOMIC DNA]</scope>
    <source>
        <strain evidence="4 5">DSM 25353</strain>
    </source>
</reference>
<dbReference type="InterPro" id="IPR011990">
    <property type="entry name" value="TPR-like_helical_dom_sf"/>
</dbReference>
<keyword evidence="3" id="KW-0732">Signal</keyword>
<evidence type="ECO:0000256" key="3">
    <source>
        <dbReference type="SAM" id="SignalP"/>
    </source>
</evidence>
<feature type="compositionally biased region" description="Polar residues" evidence="2">
    <location>
        <begin position="567"/>
        <end position="587"/>
    </location>
</feature>
<evidence type="ECO:0000256" key="1">
    <source>
        <dbReference type="PROSITE-ProRule" id="PRU00339"/>
    </source>
</evidence>
<keyword evidence="1" id="KW-0802">TPR repeat</keyword>
<dbReference type="Gene3D" id="1.25.40.10">
    <property type="entry name" value="Tetratricopeptide repeat domain"/>
    <property type="match status" value="3"/>
</dbReference>
<dbReference type="Proteomes" id="UP000198711">
    <property type="component" value="Unassembled WGS sequence"/>
</dbReference>
<evidence type="ECO:0008006" key="6">
    <source>
        <dbReference type="Google" id="ProtNLM"/>
    </source>
</evidence>
<sequence>MKKTVSLLFTALLIGQCVIAQLAEGIKDLNYQKNNTARDILKKLYDANPKDPQAIYWYGQSLISRNRDLTKEDIAEARAVYQKGLQDVGSDPWLVVGVAHLDLLSGGDINAAKQKFEQAITASTETRGKNKGKPNAAILDAIGRANADGDSKIGDPVYAIDKLKQAAAIDLTNPDIFINIGINYQKMGGENGGEAVKAYMEAAGRDPKSPLPKYKIGKIYQSQNNKDLLEQYYNEAIAIDPSFPPVYLALYGYYSDKDVNKAKDYLDKYVNTADKDPKNEYFLADYLFRAGRYNESLAKAKDLETSTGFTALPRLSILYAYNYDRLGDSLKAKSYLEKFFTSAPQSEFQPTDYELAVKVFSKFPGSEATAVSYLEKAIAGDTAKANRISYMGQAAELFAKAKMYGDELKWLQKQQELKGGTMGEFEYYKFTSTAINAKDYALAIDLGKKYLAAFPDKPQPYIFLKRAALSSDPDTSKGTALESLDYLDSFYSKDKEKNKRQIFLNLYYRLQYFVNKSKELDKALEVTDKMLLLYPEPGEENKYATDTKNTISDALNKAKQPTKPGNKPTSSTGTAATGHRNSAGSPK</sequence>
<dbReference type="AlphaFoldDB" id="A0A8X8IFQ9"/>
<dbReference type="Pfam" id="PF13181">
    <property type="entry name" value="TPR_8"/>
    <property type="match status" value="1"/>
</dbReference>
<organism evidence="4 5">
    <name type="scientific">Hydrobacter penzbergensis</name>
    <dbReference type="NCBI Taxonomy" id="1235997"/>
    <lineage>
        <taxon>Bacteria</taxon>
        <taxon>Pseudomonadati</taxon>
        <taxon>Bacteroidota</taxon>
        <taxon>Chitinophagia</taxon>
        <taxon>Chitinophagales</taxon>
        <taxon>Chitinophagaceae</taxon>
        <taxon>Hydrobacter</taxon>
    </lineage>
</organism>
<dbReference type="SUPFAM" id="SSF81901">
    <property type="entry name" value="HCP-like"/>
    <property type="match status" value="1"/>
</dbReference>
<evidence type="ECO:0000256" key="2">
    <source>
        <dbReference type="SAM" id="MobiDB-lite"/>
    </source>
</evidence>
<feature type="signal peptide" evidence="3">
    <location>
        <begin position="1"/>
        <end position="22"/>
    </location>
</feature>
<dbReference type="PROSITE" id="PS50005">
    <property type="entry name" value="TPR"/>
    <property type="match status" value="1"/>
</dbReference>
<gene>
    <name evidence="4" type="ORF">SAMN05444410_109126</name>
</gene>
<dbReference type="InterPro" id="IPR019734">
    <property type="entry name" value="TPR_rpt"/>
</dbReference>
<dbReference type="PANTHER" id="PTHR12558:SF13">
    <property type="entry name" value="CELL DIVISION CYCLE PROTEIN 27 HOMOLOG"/>
    <property type="match status" value="1"/>
</dbReference>
<comment type="caution">
    <text evidence="4">The sequence shown here is derived from an EMBL/GenBank/DDBJ whole genome shotgun (WGS) entry which is preliminary data.</text>
</comment>
<name>A0A8X8IFQ9_9BACT</name>
<protein>
    <recommendedName>
        <fullName evidence="6">Tetratricopeptide repeat-containing protein</fullName>
    </recommendedName>
</protein>
<keyword evidence="5" id="KW-1185">Reference proteome</keyword>
<dbReference type="SUPFAM" id="SSF48452">
    <property type="entry name" value="TPR-like"/>
    <property type="match status" value="1"/>
</dbReference>